<dbReference type="InterPro" id="IPR002898">
    <property type="entry name" value="MotA_ExbB_proton_chnl"/>
</dbReference>
<feature type="domain" description="MotA/TolQ/ExbB proton channel" evidence="9">
    <location>
        <begin position="100"/>
        <end position="218"/>
    </location>
</feature>
<dbReference type="GO" id="GO:0005886">
    <property type="term" value="C:plasma membrane"/>
    <property type="evidence" value="ECO:0007669"/>
    <property type="project" value="UniProtKB-SubCell"/>
</dbReference>
<dbReference type="InterPro" id="IPR047055">
    <property type="entry name" value="MotA-like"/>
</dbReference>
<dbReference type="RefSeq" id="WP_120196037.1">
    <property type="nucleotide sequence ID" value="NZ_MCIA01000008.1"/>
</dbReference>
<evidence type="ECO:0000313" key="11">
    <source>
        <dbReference type="Proteomes" id="UP000284277"/>
    </source>
</evidence>
<evidence type="ECO:0000313" key="10">
    <source>
        <dbReference type="EMBL" id="RKD33026.1"/>
    </source>
</evidence>
<evidence type="ECO:0000256" key="6">
    <source>
        <dbReference type="ARBA" id="ARBA00022989"/>
    </source>
</evidence>
<dbReference type="OrthoDB" id="9806929at2"/>
<evidence type="ECO:0000256" key="7">
    <source>
        <dbReference type="ARBA" id="ARBA00023136"/>
    </source>
</evidence>
<keyword evidence="4" id="KW-1003">Cell membrane</keyword>
<evidence type="ECO:0000259" key="9">
    <source>
        <dbReference type="Pfam" id="PF01618"/>
    </source>
</evidence>
<evidence type="ECO:0000256" key="3">
    <source>
        <dbReference type="ARBA" id="ARBA00022448"/>
    </source>
</evidence>
<gene>
    <name evidence="10" type="ORF">BET01_15540</name>
</gene>
<keyword evidence="3" id="KW-0813">Transport</keyword>
<sequence length="269" mass="29152">MDVSLIIGWILGAVLIVIGIGADKVGNFIDIPSVIIVIGGTAAALIASYPFRMLAQIPKHVGIMFGSQKYNHGEVIYKFADMAQTARKRGLLILEEQAGSILDPFLKQSVMLIVDAVDAERIREILEGEVNALIDRHEQQISIYERCTSLAPAFGLVGTLVGLVNMLKGLNVEQGAGGIGADMSTALLATFYGCILAHLIFAPMAKKLRIRNEEEVLYKQIIIEGVLSIQAGDNPKFLVEKLFSYLSQNQQKKYMRNGSTGADDTGAVS</sequence>
<dbReference type="GO" id="GO:0071978">
    <property type="term" value="P:bacterial-type flagellum-dependent swarming motility"/>
    <property type="evidence" value="ECO:0007669"/>
    <property type="project" value="InterPro"/>
</dbReference>
<keyword evidence="6 8" id="KW-1133">Transmembrane helix</keyword>
<dbReference type="PROSITE" id="PS01307">
    <property type="entry name" value="MOTA"/>
    <property type="match status" value="1"/>
</dbReference>
<dbReference type="Proteomes" id="UP000284277">
    <property type="component" value="Unassembled WGS sequence"/>
</dbReference>
<proteinExistence type="inferred from homology"/>
<comment type="caution">
    <text evidence="10">The sequence shown here is derived from an EMBL/GenBank/DDBJ whole genome shotgun (WGS) entry which is preliminary data.</text>
</comment>
<keyword evidence="10" id="KW-0966">Cell projection</keyword>
<comment type="similarity">
    <text evidence="2">Belongs to the MotA family.</text>
</comment>
<dbReference type="PANTHER" id="PTHR30433:SF2">
    <property type="entry name" value="MOTILITY PROTEIN A"/>
    <property type="match status" value="1"/>
</dbReference>
<keyword evidence="10" id="KW-0969">Cilium</keyword>
<reference evidence="10 11" key="1">
    <citation type="submission" date="2016-08" db="EMBL/GenBank/DDBJ databases">
        <title>A new outlook on sporulation: Clostridium algidixylanolyticum.</title>
        <authorList>
            <person name="Poppleton D.I."/>
            <person name="Gribaldo S."/>
        </authorList>
    </citation>
    <scope>NUCLEOTIDE SEQUENCE [LARGE SCALE GENOMIC DNA]</scope>
    <source>
        <strain evidence="10 11">SPL73</strain>
    </source>
</reference>
<feature type="transmembrane region" description="Helical" evidence="8">
    <location>
        <begin position="179"/>
        <end position="201"/>
    </location>
</feature>
<name>A0A419T6H0_9FIRM</name>
<evidence type="ECO:0000256" key="8">
    <source>
        <dbReference type="SAM" id="Phobius"/>
    </source>
</evidence>
<evidence type="ECO:0000256" key="1">
    <source>
        <dbReference type="ARBA" id="ARBA00004651"/>
    </source>
</evidence>
<evidence type="ECO:0000256" key="4">
    <source>
        <dbReference type="ARBA" id="ARBA00022475"/>
    </source>
</evidence>
<organism evidence="10 11">
    <name type="scientific">Lacrimispora algidixylanolytica</name>
    <dbReference type="NCBI Taxonomy" id="94868"/>
    <lineage>
        <taxon>Bacteria</taxon>
        <taxon>Bacillati</taxon>
        <taxon>Bacillota</taxon>
        <taxon>Clostridia</taxon>
        <taxon>Lachnospirales</taxon>
        <taxon>Lachnospiraceae</taxon>
        <taxon>Lacrimispora</taxon>
    </lineage>
</organism>
<dbReference type="PANTHER" id="PTHR30433">
    <property type="entry name" value="CHEMOTAXIS PROTEIN MOTA"/>
    <property type="match status" value="1"/>
</dbReference>
<evidence type="ECO:0000256" key="5">
    <source>
        <dbReference type="ARBA" id="ARBA00022692"/>
    </source>
</evidence>
<dbReference type="AlphaFoldDB" id="A0A419T6H0"/>
<accession>A0A419T6H0</accession>
<keyword evidence="5 8" id="KW-0812">Transmembrane</keyword>
<evidence type="ECO:0000256" key="2">
    <source>
        <dbReference type="ARBA" id="ARBA00008038"/>
    </source>
</evidence>
<feature type="transmembrane region" description="Helical" evidence="8">
    <location>
        <begin position="149"/>
        <end position="167"/>
    </location>
</feature>
<dbReference type="InterPro" id="IPR000540">
    <property type="entry name" value="Flag_MotA_CS"/>
</dbReference>
<keyword evidence="7 8" id="KW-0472">Membrane</keyword>
<dbReference type="Pfam" id="PF01618">
    <property type="entry name" value="MotA_ExbB"/>
    <property type="match status" value="1"/>
</dbReference>
<dbReference type="GO" id="GO:0006935">
    <property type="term" value="P:chemotaxis"/>
    <property type="evidence" value="ECO:0007669"/>
    <property type="project" value="InterPro"/>
</dbReference>
<keyword evidence="11" id="KW-1185">Reference proteome</keyword>
<keyword evidence="10" id="KW-0282">Flagellum</keyword>
<feature type="transmembrane region" description="Helical" evidence="8">
    <location>
        <begin position="31"/>
        <end position="51"/>
    </location>
</feature>
<dbReference type="EMBL" id="MCIA01000008">
    <property type="protein sequence ID" value="RKD33026.1"/>
    <property type="molecule type" value="Genomic_DNA"/>
</dbReference>
<protein>
    <submittedName>
        <fullName evidence="10">Flagellar motor protein MotA</fullName>
    </submittedName>
</protein>
<comment type="subcellular location">
    <subcellularLocation>
        <location evidence="1">Cell membrane</location>
        <topology evidence="1">Multi-pass membrane protein</topology>
    </subcellularLocation>
</comment>